<reference evidence="1" key="1">
    <citation type="submission" date="2020-11" db="EMBL/GenBank/DDBJ databases">
        <authorList>
            <person name="Tran Van P."/>
        </authorList>
    </citation>
    <scope>NUCLEOTIDE SEQUENCE</scope>
</reference>
<protein>
    <submittedName>
        <fullName evidence="1">Uncharacterized protein</fullName>
    </submittedName>
</protein>
<organism evidence="1">
    <name type="scientific">Timema monikensis</name>
    <dbReference type="NCBI Taxonomy" id="170555"/>
    <lineage>
        <taxon>Eukaryota</taxon>
        <taxon>Metazoa</taxon>
        <taxon>Ecdysozoa</taxon>
        <taxon>Arthropoda</taxon>
        <taxon>Hexapoda</taxon>
        <taxon>Insecta</taxon>
        <taxon>Pterygota</taxon>
        <taxon>Neoptera</taxon>
        <taxon>Polyneoptera</taxon>
        <taxon>Phasmatodea</taxon>
        <taxon>Timematodea</taxon>
        <taxon>Timematoidea</taxon>
        <taxon>Timematidae</taxon>
        <taxon>Timema</taxon>
    </lineage>
</organism>
<evidence type="ECO:0000313" key="1">
    <source>
        <dbReference type="EMBL" id="CAD7434496.1"/>
    </source>
</evidence>
<name>A0A7R9EI84_9NEOP</name>
<gene>
    <name evidence="1" type="ORF">TMSB3V08_LOCUS11147</name>
</gene>
<sequence length="225" mass="25914">MLSKTAEDGEIVFRISELKLSQNKIRSRLIGWCFFPFVITYRRPWNEQVISGKFIHLSRWLEDLLPWPCGSTSTSVTGLSNSEEEKLFSSLWSPAQRTSLASTAANLSFSLVMAFTYHSFKMQLVSTFVLFAALMWFSAEATEVKACQEYSEWDVTLLEDTLNEMSRCWRILRMGCHVVGGYSEWDVTLLEGTQNEMSRCWRILRMGCHIVGGYSEWDVTLLEIL</sequence>
<dbReference type="EMBL" id="OB797681">
    <property type="protein sequence ID" value="CAD7434496.1"/>
    <property type="molecule type" value="Genomic_DNA"/>
</dbReference>
<dbReference type="AlphaFoldDB" id="A0A7R9EI84"/>
<accession>A0A7R9EI84</accession>
<proteinExistence type="predicted"/>